<name>A0A134AYU9_9PORP</name>
<comment type="caution">
    <text evidence="3">The sequence shown here is derived from an EMBL/GenBank/DDBJ whole genome shotgun (WGS) entry which is preliminary data.</text>
</comment>
<dbReference type="GO" id="GO:0016740">
    <property type="term" value="F:transferase activity"/>
    <property type="evidence" value="ECO:0007669"/>
    <property type="project" value="UniProtKB-KW"/>
</dbReference>
<dbReference type="Pfam" id="PF00535">
    <property type="entry name" value="Glycos_transf_2"/>
    <property type="match status" value="1"/>
</dbReference>
<dbReference type="PANTHER" id="PTHR43685">
    <property type="entry name" value="GLYCOSYLTRANSFERASE"/>
    <property type="match status" value="1"/>
</dbReference>
<dbReference type="EMBL" id="LSDK01000152">
    <property type="protein sequence ID" value="KXB72864.1"/>
    <property type="molecule type" value="Genomic_DNA"/>
</dbReference>
<evidence type="ECO:0000313" key="3">
    <source>
        <dbReference type="EMBL" id="KXB72864.1"/>
    </source>
</evidence>
<evidence type="ECO:0000313" key="4">
    <source>
        <dbReference type="Proteomes" id="UP000070224"/>
    </source>
</evidence>
<evidence type="ECO:0000259" key="2">
    <source>
        <dbReference type="Pfam" id="PF00535"/>
    </source>
</evidence>
<gene>
    <name evidence="3" type="ORF">HMPREF3185_02179</name>
</gene>
<reference evidence="4" key="1">
    <citation type="submission" date="2016-01" db="EMBL/GenBank/DDBJ databases">
        <authorList>
            <person name="Mitreva M."/>
            <person name="Pepin K.H."/>
            <person name="Mihindukulasuriya K.A."/>
            <person name="Fulton R."/>
            <person name="Fronick C."/>
            <person name="O'Laughlin M."/>
            <person name="Miner T."/>
            <person name="Herter B."/>
            <person name="Rosa B.A."/>
            <person name="Cordes M."/>
            <person name="Tomlinson C."/>
            <person name="Wollam A."/>
            <person name="Palsikar V.B."/>
            <person name="Mardis E.R."/>
            <person name="Wilson R.K."/>
        </authorList>
    </citation>
    <scope>NUCLEOTIDE SEQUENCE [LARGE SCALE GENOMIC DNA]</scope>
    <source>
        <strain evidence="4">KA00683</strain>
    </source>
</reference>
<dbReference type="Proteomes" id="UP000070224">
    <property type="component" value="Unassembled WGS sequence"/>
</dbReference>
<keyword evidence="3" id="KW-0808">Transferase</keyword>
<dbReference type="RefSeq" id="WP_060936171.1">
    <property type="nucleotide sequence ID" value="NZ_KQ960466.1"/>
</dbReference>
<feature type="domain" description="Glycosyltransferase 2-like" evidence="2">
    <location>
        <begin position="4"/>
        <end position="136"/>
    </location>
</feature>
<dbReference type="PATRIC" id="fig|322095.3.peg.2157"/>
<dbReference type="STRING" id="322095.HMPREF3185_02179"/>
<dbReference type="InterPro" id="IPR029044">
    <property type="entry name" value="Nucleotide-diphossugar_trans"/>
</dbReference>
<keyword evidence="1" id="KW-0472">Membrane</keyword>
<dbReference type="Gene3D" id="3.90.550.10">
    <property type="entry name" value="Spore Coat Polysaccharide Biosynthesis Protein SpsA, Chain A"/>
    <property type="match status" value="1"/>
</dbReference>
<dbReference type="PANTHER" id="PTHR43685:SF3">
    <property type="entry name" value="SLR2126 PROTEIN"/>
    <property type="match status" value="1"/>
</dbReference>
<keyword evidence="1" id="KW-1133">Transmembrane helix</keyword>
<accession>A0A134AYU9</accession>
<feature type="transmembrane region" description="Helical" evidence="1">
    <location>
        <begin position="286"/>
        <end position="310"/>
    </location>
</feature>
<sequence length="329" mass="36846">MRYSFVIPVYNRPDEVRELLESLTHQELFDFEIVIIEDGSSVSSEAVVESYRGSFPALRYIAVPNGGPSRARNLGAREASGEYLIILDSDVVLPPGYLTAVDDYLEKHPVDAFGGPDAASDDFTTVQKAINYAMTSPLTTGGIRGGSADGMEKFKPRSFNLGCRRSVYLQLGGFNEAMRFGEDIDFSLRLIEGGHSTALIQEAFVYHKRRVDFRKFFKQVHNSGIARIHLETRHPGSTRLVHLLPALFTIASVIALFLWIGRLGLLALAVIFFIDAYHRAGRSVEVALLAVPACFIQLWGYGSGFLRAWWGKYILRSKEFIAFKDNFYE</sequence>
<evidence type="ECO:0000256" key="1">
    <source>
        <dbReference type="SAM" id="Phobius"/>
    </source>
</evidence>
<protein>
    <submittedName>
        <fullName evidence="3">Glycosyltransferase, group 2 family protein</fullName>
    </submittedName>
</protein>
<keyword evidence="1" id="KW-0812">Transmembrane</keyword>
<keyword evidence="4" id="KW-1185">Reference proteome</keyword>
<feature type="transmembrane region" description="Helical" evidence="1">
    <location>
        <begin position="243"/>
        <end position="274"/>
    </location>
</feature>
<dbReference type="InterPro" id="IPR001173">
    <property type="entry name" value="Glyco_trans_2-like"/>
</dbReference>
<dbReference type="AlphaFoldDB" id="A0A134AYU9"/>
<organism evidence="3 4">
    <name type="scientific">Porphyromonas somerae</name>
    <dbReference type="NCBI Taxonomy" id="322095"/>
    <lineage>
        <taxon>Bacteria</taxon>
        <taxon>Pseudomonadati</taxon>
        <taxon>Bacteroidota</taxon>
        <taxon>Bacteroidia</taxon>
        <taxon>Bacteroidales</taxon>
        <taxon>Porphyromonadaceae</taxon>
        <taxon>Porphyromonas</taxon>
    </lineage>
</organism>
<proteinExistence type="predicted"/>
<dbReference type="InterPro" id="IPR050834">
    <property type="entry name" value="Glycosyltransf_2"/>
</dbReference>
<dbReference type="SUPFAM" id="SSF53448">
    <property type="entry name" value="Nucleotide-diphospho-sugar transferases"/>
    <property type="match status" value="1"/>
</dbReference>
<dbReference type="OrthoDB" id="9813550at2"/>